<evidence type="ECO:0000256" key="1">
    <source>
        <dbReference type="ARBA" id="ARBA00022741"/>
    </source>
</evidence>
<dbReference type="Pfam" id="PF22740">
    <property type="entry name" value="PapZ_C"/>
    <property type="match status" value="1"/>
</dbReference>
<feature type="domain" description="RapZ C-terminal" evidence="7">
    <location>
        <begin position="183"/>
        <end position="301"/>
    </location>
</feature>
<proteinExistence type="inferred from homology"/>
<evidence type="ECO:0000256" key="5">
    <source>
        <dbReference type="SAM" id="MobiDB-lite"/>
    </source>
</evidence>
<comment type="caution">
    <text evidence="8">The sequence shown here is derived from an EMBL/GenBank/DDBJ whole genome shotgun (WGS) entry which is preliminary data.</text>
</comment>
<dbReference type="Proteomes" id="UP001413721">
    <property type="component" value="Unassembled WGS sequence"/>
</dbReference>
<dbReference type="EMBL" id="JBBKTW010000004">
    <property type="protein sequence ID" value="MEN2989274.1"/>
    <property type="molecule type" value="Genomic_DNA"/>
</dbReference>
<dbReference type="Gene3D" id="3.40.50.300">
    <property type="entry name" value="P-loop containing nucleotide triphosphate hydrolases"/>
    <property type="match status" value="1"/>
</dbReference>
<protein>
    <submittedName>
        <fullName evidence="8">RNase adapter RapZ</fullName>
    </submittedName>
</protein>
<evidence type="ECO:0000259" key="6">
    <source>
        <dbReference type="Pfam" id="PF03668"/>
    </source>
</evidence>
<feature type="domain" description="RapZ-like N-terminal" evidence="6">
    <location>
        <begin position="23"/>
        <end position="174"/>
    </location>
</feature>
<evidence type="ECO:0000256" key="3">
    <source>
        <dbReference type="ARBA" id="ARBA00023134"/>
    </source>
</evidence>
<feature type="binding site" evidence="4">
    <location>
        <begin position="75"/>
        <end position="78"/>
    </location>
    <ligand>
        <name>GTP</name>
        <dbReference type="ChEBI" id="CHEBI:37565"/>
    </ligand>
</feature>
<keyword evidence="3 4" id="KW-0342">GTP-binding</keyword>
<accession>A0ABU9YKC6</accession>
<dbReference type="InterPro" id="IPR053931">
    <property type="entry name" value="RapZ_C"/>
</dbReference>
<dbReference type="SUPFAM" id="SSF52540">
    <property type="entry name" value="P-loop containing nucleoside triphosphate hydrolases"/>
    <property type="match status" value="1"/>
</dbReference>
<name>A0ABU9YKC6_9PROT</name>
<dbReference type="NCBIfam" id="NF003828">
    <property type="entry name" value="PRK05416.1"/>
    <property type="match status" value="1"/>
</dbReference>
<evidence type="ECO:0000313" key="8">
    <source>
        <dbReference type="EMBL" id="MEN2989274.1"/>
    </source>
</evidence>
<sequence>MTIDSRPDPAASSAIAAASTARLLIITGLSGAGRTSLLKSVEDLGYETIDNMPVRLVAPAVEAMAPGDALAIGIDVRTRGFDVAAVEQSLAQIARVPGLVTTMVYLDCDDEVLYRRYTETRRRHPLSAADDRPVEDGIRDERALIQPLRDRADVVLDTSEFSLTDLRRRAAELFAFGGSPGLQLAVTSFGFRRGLPRDADLVLDVRFLSNPHYDPLLRPLTGLDAAVGAHVATDPLFGAFFDRSLDLIRLLLPAYAREGKSYLTIAIGCTGGQHRSVFVTERLAEQLRRDGWRVTVRHRDLPEPGGLRPVPPGTQHRS</sequence>
<keyword evidence="1 4" id="KW-0547">Nucleotide-binding</keyword>
<keyword evidence="9" id="KW-1185">Reference proteome</keyword>
<gene>
    <name evidence="8" type="primary">rapZ</name>
    <name evidence="8" type="ORF">WG926_13245</name>
</gene>
<dbReference type="InterPro" id="IPR053930">
    <property type="entry name" value="RapZ-like_N"/>
</dbReference>
<feature type="binding site" evidence="4">
    <location>
        <begin position="28"/>
        <end position="35"/>
    </location>
    <ligand>
        <name>ATP</name>
        <dbReference type="ChEBI" id="CHEBI:30616"/>
    </ligand>
</feature>
<reference evidence="8 9" key="1">
    <citation type="submission" date="2024-03" db="EMBL/GenBank/DDBJ databases">
        <title>High-quality draft genome sequencing of Tistrella sp. BH-R2-4.</title>
        <authorList>
            <person name="Dong C."/>
        </authorList>
    </citation>
    <scope>NUCLEOTIDE SEQUENCE [LARGE SCALE GENOMIC DNA]</scope>
    <source>
        <strain evidence="8 9">BH-R2-4</strain>
    </source>
</reference>
<dbReference type="InterPro" id="IPR027417">
    <property type="entry name" value="P-loop_NTPase"/>
</dbReference>
<evidence type="ECO:0000313" key="9">
    <source>
        <dbReference type="Proteomes" id="UP001413721"/>
    </source>
</evidence>
<dbReference type="InterPro" id="IPR005337">
    <property type="entry name" value="RapZ-like"/>
</dbReference>
<dbReference type="HAMAP" id="MF_00636">
    <property type="entry name" value="RapZ_like"/>
    <property type="match status" value="1"/>
</dbReference>
<dbReference type="RefSeq" id="WP_345937498.1">
    <property type="nucleotide sequence ID" value="NZ_JBBKTW010000004.1"/>
</dbReference>
<dbReference type="PIRSF" id="PIRSF005052">
    <property type="entry name" value="P-loopkin"/>
    <property type="match status" value="1"/>
</dbReference>
<organism evidence="8 9">
    <name type="scientific">Tistrella arctica</name>
    <dbReference type="NCBI Taxonomy" id="3133430"/>
    <lineage>
        <taxon>Bacteria</taxon>
        <taxon>Pseudomonadati</taxon>
        <taxon>Pseudomonadota</taxon>
        <taxon>Alphaproteobacteria</taxon>
        <taxon>Geminicoccales</taxon>
        <taxon>Geminicoccaceae</taxon>
        <taxon>Tistrella</taxon>
    </lineage>
</organism>
<feature type="region of interest" description="Disordered" evidence="5">
    <location>
        <begin position="298"/>
        <end position="318"/>
    </location>
</feature>
<dbReference type="Pfam" id="PF03668">
    <property type="entry name" value="RapZ-like_N"/>
    <property type="match status" value="1"/>
</dbReference>
<dbReference type="PANTHER" id="PTHR30448:SF0">
    <property type="entry name" value="RNASE ADAPTER PROTEIN RAPZ"/>
    <property type="match status" value="1"/>
</dbReference>
<evidence type="ECO:0000259" key="7">
    <source>
        <dbReference type="Pfam" id="PF22740"/>
    </source>
</evidence>
<evidence type="ECO:0000256" key="2">
    <source>
        <dbReference type="ARBA" id="ARBA00022840"/>
    </source>
</evidence>
<keyword evidence="2 4" id="KW-0067">ATP-binding</keyword>
<dbReference type="PANTHER" id="PTHR30448">
    <property type="entry name" value="RNASE ADAPTER PROTEIN RAPZ"/>
    <property type="match status" value="1"/>
</dbReference>
<evidence type="ECO:0000256" key="4">
    <source>
        <dbReference type="HAMAP-Rule" id="MF_00636"/>
    </source>
</evidence>